<feature type="domain" description="Fumarate lyase N-terminal" evidence="1">
    <location>
        <begin position="1"/>
        <end position="123"/>
    </location>
</feature>
<dbReference type="GO" id="GO:0005829">
    <property type="term" value="C:cytosol"/>
    <property type="evidence" value="ECO:0007669"/>
    <property type="project" value="TreeGrafter"/>
</dbReference>
<dbReference type="PRINTS" id="PR00145">
    <property type="entry name" value="ARGSUCLYASE"/>
</dbReference>
<dbReference type="VEuPathDB" id="VectorBase:RSAN_030210"/>
<dbReference type="GO" id="GO:0004056">
    <property type="term" value="F:argininosuccinate lyase activity"/>
    <property type="evidence" value="ECO:0007669"/>
    <property type="project" value="InterPro"/>
</dbReference>
<evidence type="ECO:0000313" key="2">
    <source>
        <dbReference type="EMBL" id="KAH7957277.1"/>
    </source>
</evidence>
<dbReference type="SUPFAM" id="SSF48557">
    <property type="entry name" value="L-aspartase-like"/>
    <property type="match status" value="1"/>
</dbReference>
<name>A0A9D4SX97_RHISA</name>
<comment type="caution">
    <text evidence="2">The sequence shown here is derived from an EMBL/GenBank/DDBJ whole genome shotgun (WGS) entry which is preliminary data.</text>
</comment>
<dbReference type="AlphaFoldDB" id="A0A9D4SX97"/>
<dbReference type="Gene3D" id="1.10.275.10">
    <property type="entry name" value="Fumarase/aspartase (N-terminal domain)"/>
    <property type="match status" value="1"/>
</dbReference>
<dbReference type="PANTHER" id="PTHR43814:SF1">
    <property type="entry name" value="ARGININOSUCCINATE LYASE"/>
    <property type="match status" value="1"/>
</dbReference>
<dbReference type="InterPro" id="IPR009049">
    <property type="entry name" value="Argininosuccinate_lyase"/>
</dbReference>
<accession>A0A9D4SX97</accession>
<proteinExistence type="predicted"/>
<keyword evidence="3" id="KW-1185">Reference proteome</keyword>
<dbReference type="Pfam" id="PF00206">
    <property type="entry name" value="Lyase_1"/>
    <property type="match status" value="1"/>
</dbReference>
<sequence>MPGYTHLQKAQPIRFSHWMLSYAWFLRQDAERFLDLSRRLNVCPLGSGALAGNPFPIDKERMASDLLFDGVIQNSIAAVSDRDFVAEFLFACSLTAVHLSKWAEDLIIYSSAQFGYVTLDDAYT</sequence>
<evidence type="ECO:0000313" key="3">
    <source>
        <dbReference type="Proteomes" id="UP000821837"/>
    </source>
</evidence>
<evidence type="ECO:0000259" key="1">
    <source>
        <dbReference type="Pfam" id="PF00206"/>
    </source>
</evidence>
<protein>
    <recommendedName>
        <fullName evidence="1">Fumarate lyase N-terminal domain-containing protein</fullName>
    </recommendedName>
</protein>
<organism evidence="2 3">
    <name type="scientific">Rhipicephalus sanguineus</name>
    <name type="common">Brown dog tick</name>
    <name type="synonym">Ixodes sanguineus</name>
    <dbReference type="NCBI Taxonomy" id="34632"/>
    <lineage>
        <taxon>Eukaryota</taxon>
        <taxon>Metazoa</taxon>
        <taxon>Ecdysozoa</taxon>
        <taxon>Arthropoda</taxon>
        <taxon>Chelicerata</taxon>
        <taxon>Arachnida</taxon>
        <taxon>Acari</taxon>
        <taxon>Parasitiformes</taxon>
        <taxon>Ixodida</taxon>
        <taxon>Ixodoidea</taxon>
        <taxon>Ixodidae</taxon>
        <taxon>Rhipicephalinae</taxon>
        <taxon>Rhipicephalus</taxon>
        <taxon>Rhipicephalus</taxon>
    </lineage>
</organism>
<reference evidence="2" key="2">
    <citation type="submission" date="2021-09" db="EMBL/GenBank/DDBJ databases">
        <authorList>
            <person name="Jia N."/>
            <person name="Wang J."/>
            <person name="Shi W."/>
            <person name="Du L."/>
            <person name="Sun Y."/>
            <person name="Zhan W."/>
            <person name="Jiang J."/>
            <person name="Wang Q."/>
            <person name="Zhang B."/>
            <person name="Ji P."/>
            <person name="Sakyi L.B."/>
            <person name="Cui X."/>
            <person name="Yuan T."/>
            <person name="Jiang B."/>
            <person name="Yang W."/>
            <person name="Lam T.T.-Y."/>
            <person name="Chang Q."/>
            <person name="Ding S."/>
            <person name="Wang X."/>
            <person name="Zhu J."/>
            <person name="Ruan X."/>
            <person name="Zhao L."/>
            <person name="Wei J."/>
            <person name="Que T."/>
            <person name="Du C."/>
            <person name="Cheng J."/>
            <person name="Dai P."/>
            <person name="Han X."/>
            <person name="Huang E."/>
            <person name="Gao Y."/>
            <person name="Liu J."/>
            <person name="Shao H."/>
            <person name="Ye R."/>
            <person name="Li L."/>
            <person name="Wei W."/>
            <person name="Wang X."/>
            <person name="Wang C."/>
            <person name="Huo Q."/>
            <person name="Li W."/>
            <person name="Guo W."/>
            <person name="Chen H."/>
            <person name="Chen S."/>
            <person name="Zhou L."/>
            <person name="Zhou L."/>
            <person name="Ni X."/>
            <person name="Tian J."/>
            <person name="Zhou Y."/>
            <person name="Sheng Y."/>
            <person name="Liu T."/>
            <person name="Pan Y."/>
            <person name="Xia L."/>
            <person name="Li J."/>
            <person name="Zhao F."/>
            <person name="Cao W."/>
        </authorList>
    </citation>
    <scope>NUCLEOTIDE SEQUENCE</scope>
    <source>
        <strain evidence="2">Rsan-2018</strain>
        <tissue evidence="2">Larvae</tissue>
    </source>
</reference>
<dbReference type="InterPro" id="IPR022761">
    <property type="entry name" value="Fumarate_lyase_N"/>
</dbReference>
<dbReference type="GO" id="GO:0042450">
    <property type="term" value="P:L-arginine biosynthetic process via ornithine"/>
    <property type="evidence" value="ECO:0007669"/>
    <property type="project" value="InterPro"/>
</dbReference>
<dbReference type="InterPro" id="IPR024083">
    <property type="entry name" value="Fumarase/histidase_N"/>
</dbReference>
<dbReference type="Proteomes" id="UP000821837">
    <property type="component" value="Unassembled WGS sequence"/>
</dbReference>
<gene>
    <name evidence="2" type="ORF">HPB52_017039</name>
</gene>
<dbReference type="EMBL" id="JABSTV010001250">
    <property type="protein sequence ID" value="KAH7957277.1"/>
    <property type="molecule type" value="Genomic_DNA"/>
</dbReference>
<dbReference type="PANTHER" id="PTHR43814">
    <property type="entry name" value="ARGININOSUCCINATE LYASE"/>
    <property type="match status" value="1"/>
</dbReference>
<dbReference type="InterPro" id="IPR008948">
    <property type="entry name" value="L-Aspartase-like"/>
</dbReference>
<dbReference type="Gene3D" id="1.20.200.10">
    <property type="entry name" value="Fumarase/aspartase (Central domain)"/>
    <property type="match status" value="1"/>
</dbReference>
<reference evidence="2" key="1">
    <citation type="journal article" date="2020" name="Cell">
        <title>Large-Scale Comparative Analyses of Tick Genomes Elucidate Their Genetic Diversity and Vector Capacities.</title>
        <authorList>
            <consortium name="Tick Genome and Microbiome Consortium (TIGMIC)"/>
            <person name="Jia N."/>
            <person name="Wang J."/>
            <person name="Shi W."/>
            <person name="Du L."/>
            <person name="Sun Y."/>
            <person name="Zhan W."/>
            <person name="Jiang J.F."/>
            <person name="Wang Q."/>
            <person name="Zhang B."/>
            <person name="Ji P."/>
            <person name="Bell-Sakyi L."/>
            <person name="Cui X.M."/>
            <person name="Yuan T.T."/>
            <person name="Jiang B.G."/>
            <person name="Yang W.F."/>
            <person name="Lam T.T."/>
            <person name="Chang Q.C."/>
            <person name="Ding S.J."/>
            <person name="Wang X.J."/>
            <person name="Zhu J.G."/>
            <person name="Ruan X.D."/>
            <person name="Zhao L."/>
            <person name="Wei J.T."/>
            <person name="Ye R.Z."/>
            <person name="Que T.C."/>
            <person name="Du C.H."/>
            <person name="Zhou Y.H."/>
            <person name="Cheng J.X."/>
            <person name="Dai P.F."/>
            <person name="Guo W.B."/>
            <person name="Han X.H."/>
            <person name="Huang E.J."/>
            <person name="Li L.F."/>
            <person name="Wei W."/>
            <person name="Gao Y.C."/>
            <person name="Liu J.Z."/>
            <person name="Shao H.Z."/>
            <person name="Wang X."/>
            <person name="Wang C.C."/>
            <person name="Yang T.C."/>
            <person name="Huo Q.B."/>
            <person name="Li W."/>
            <person name="Chen H.Y."/>
            <person name="Chen S.E."/>
            <person name="Zhou L.G."/>
            <person name="Ni X.B."/>
            <person name="Tian J.H."/>
            <person name="Sheng Y."/>
            <person name="Liu T."/>
            <person name="Pan Y.S."/>
            <person name="Xia L.Y."/>
            <person name="Li J."/>
            <person name="Zhao F."/>
            <person name="Cao W.C."/>
        </authorList>
    </citation>
    <scope>NUCLEOTIDE SEQUENCE</scope>
    <source>
        <strain evidence="2">Rsan-2018</strain>
    </source>
</reference>